<keyword evidence="1" id="KW-0479">Metal-binding</keyword>
<sequence>MIHYHDTVWGVPEFDDQRLFRKLMLDINQAGLSWQTILNKSAGFDAAYDGFDIDTVAHYNEAKVAELLENPAIIRNRLKIRAAIQNAQCVQTIQAEWGTFAAYLWHFTEGKPVIGHYQTQEEVPTSTELSDRITKDLKKRGFKFIGTTIIYAFLEAVGIVNDHLLTCPQFQTVQEGVYD</sequence>
<dbReference type="PANTHER" id="PTHR30037">
    <property type="entry name" value="DNA-3-METHYLADENINE GLYCOSYLASE 1"/>
    <property type="match status" value="1"/>
</dbReference>
<dbReference type="STRING" id="214095.RU97_GL001103"/>
<dbReference type="GO" id="GO:0006284">
    <property type="term" value="P:base-excision repair"/>
    <property type="evidence" value="ECO:0007669"/>
    <property type="project" value="InterPro"/>
</dbReference>
<comment type="caution">
    <text evidence="2">The sequence shown here is derived from an EMBL/GenBank/DDBJ whole genome shotgun (WGS) entry which is preliminary data.</text>
</comment>
<dbReference type="Pfam" id="PF03352">
    <property type="entry name" value="Adenine_glyco"/>
    <property type="match status" value="1"/>
</dbReference>
<organism evidence="2 3">
    <name type="scientific">Enterococcus canis</name>
    <dbReference type="NCBI Taxonomy" id="214095"/>
    <lineage>
        <taxon>Bacteria</taxon>
        <taxon>Bacillati</taxon>
        <taxon>Bacillota</taxon>
        <taxon>Bacilli</taxon>
        <taxon>Lactobacillales</taxon>
        <taxon>Enterococcaceae</taxon>
        <taxon>Enterococcus</taxon>
    </lineage>
</organism>
<protein>
    <submittedName>
        <fullName evidence="2">DNA-3-methyladenine glycosylase I</fullName>
    </submittedName>
</protein>
<dbReference type="AlphaFoldDB" id="A0A1L8RIJ7"/>
<keyword evidence="3" id="KW-1185">Reference proteome</keyword>
<dbReference type="InterPro" id="IPR052891">
    <property type="entry name" value="DNA-3mA_glycosylase"/>
</dbReference>
<evidence type="ECO:0000256" key="1">
    <source>
        <dbReference type="PIRSR" id="PIRSR605019-1"/>
    </source>
</evidence>
<feature type="binding site" evidence="1">
    <location>
        <position position="5"/>
    </location>
    <ligand>
        <name>Zn(2+)</name>
        <dbReference type="ChEBI" id="CHEBI:29105"/>
    </ligand>
</feature>
<dbReference type="SUPFAM" id="SSF48150">
    <property type="entry name" value="DNA-glycosylase"/>
    <property type="match status" value="1"/>
</dbReference>
<dbReference type="Gene3D" id="1.10.340.30">
    <property type="entry name" value="Hypothetical protein, domain 2"/>
    <property type="match status" value="1"/>
</dbReference>
<dbReference type="InterPro" id="IPR011257">
    <property type="entry name" value="DNA_glycosylase"/>
</dbReference>
<dbReference type="Proteomes" id="UP000181884">
    <property type="component" value="Unassembled WGS sequence"/>
</dbReference>
<dbReference type="GO" id="GO:0008725">
    <property type="term" value="F:DNA-3-methyladenine glycosylase activity"/>
    <property type="evidence" value="ECO:0007669"/>
    <property type="project" value="InterPro"/>
</dbReference>
<keyword evidence="1" id="KW-0862">Zinc</keyword>
<evidence type="ECO:0000313" key="2">
    <source>
        <dbReference type="EMBL" id="OJG19532.1"/>
    </source>
</evidence>
<evidence type="ECO:0000313" key="3">
    <source>
        <dbReference type="Proteomes" id="UP000181884"/>
    </source>
</evidence>
<reference evidence="2 3" key="1">
    <citation type="submission" date="2014-12" db="EMBL/GenBank/DDBJ databases">
        <title>Draft genome sequences of 29 type strains of Enterococci.</title>
        <authorList>
            <person name="Zhong Z."/>
            <person name="Sun Z."/>
            <person name="Liu W."/>
            <person name="Zhang W."/>
            <person name="Zhang H."/>
        </authorList>
    </citation>
    <scope>NUCLEOTIDE SEQUENCE [LARGE SCALE GENOMIC DNA]</scope>
    <source>
        <strain evidence="2 3">DSM 17029</strain>
    </source>
</reference>
<gene>
    <name evidence="2" type="ORF">RU97_GL001103</name>
</gene>
<name>A0A1L8RIJ7_9ENTE</name>
<dbReference type="EMBL" id="JXKH01000002">
    <property type="protein sequence ID" value="OJG19532.1"/>
    <property type="molecule type" value="Genomic_DNA"/>
</dbReference>
<feature type="binding site" evidence="1">
    <location>
        <position position="163"/>
    </location>
    <ligand>
        <name>Zn(2+)</name>
        <dbReference type="ChEBI" id="CHEBI:29105"/>
    </ligand>
</feature>
<dbReference type="InterPro" id="IPR005019">
    <property type="entry name" value="Adenine_glyco"/>
</dbReference>
<dbReference type="PANTHER" id="PTHR30037:SF4">
    <property type="entry name" value="DNA-3-METHYLADENINE GLYCOSYLASE I"/>
    <property type="match status" value="1"/>
</dbReference>
<accession>A0A1L8RIJ7</accession>
<proteinExistence type="predicted"/>
<feature type="binding site" evidence="1">
    <location>
        <position position="167"/>
    </location>
    <ligand>
        <name>Zn(2+)</name>
        <dbReference type="ChEBI" id="CHEBI:29105"/>
    </ligand>
</feature>
<dbReference type="GO" id="GO:0046872">
    <property type="term" value="F:metal ion binding"/>
    <property type="evidence" value="ECO:0007669"/>
    <property type="project" value="UniProtKB-KW"/>
</dbReference>